<accession>A0A2D6YMY5</accession>
<comment type="caution">
    <text evidence="1">The sequence shown here is derived from an EMBL/GenBank/DDBJ whole genome shotgun (WGS) entry which is preliminary data.</text>
</comment>
<dbReference type="AlphaFoldDB" id="A0A2D6YMY5"/>
<dbReference type="Proteomes" id="UP000226525">
    <property type="component" value="Unassembled WGS sequence"/>
</dbReference>
<sequence>MSVKQTASVENLVRNIERQRKSHLLNHFRTKASLVTNSGATGYLRLDPKFVKQSWLRLPSWLGGSCYG</sequence>
<evidence type="ECO:0000313" key="1">
    <source>
        <dbReference type="EMBL" id="MAH64530.1"/>
    </source>
</evidence>
<organism evidence="1 2">
    <name type="scientific">SAR324 cluster bacterium</name>
    <dbReference type="NCBI Taxonomy" id="2024889"/>
    <lineage>
        <taxon>Bacteria</taxon>
        <taxon>Deltaproteobacteria</taxon>
        <taxon>SAR324 cluster</taxon>
    </lineage>
</organism>
<reference evidence="2" key="1">
    <citation type="submission" date="2017-09" db="EMBL/GenBank/DDBJ databases">
        <title>The Reconstruction of 2,631 Draft Metagenome-Assembled Genomes from the Global Oceans.</title>
        <authorList>
            <person name="Tully B.J."/>
            <person name="Graham E.D."/>
            <person name="Heidelberg J.F."/>
        </authorList>
    </citation>
    <scope>NUCLEOTIDE SEQUENCE [LARGE SCALE GENOMIC DNA]</scope>
</reference>
<name>A0A2D6YMY5_9DELT</name>
<protein>
    <submittedName>
        <fullName evidence="1">Uncharacterized protein</fullName>
    </submittedName>
</protein>
<evidence type="ECO:0000313" key="2">
    <source>
        <dbReference type="Proteomes" id="UP000226525"/>
    </source>
</evidence>
<gene>
    <name evidence="1" type="ORF">CMN54_14035</name>
</gene>
<dbReference type="EMBL" id="NZEX01000168">
    <property type="protein sequence ID" value="MAH64530.1"/>
    <property type="molecule type" value="Genomic_DNA"/>
</dbReference>
<proteinExistence type="predicted"/>